<reference evidence="1" key="2">
    <citation type="submission" date="2020-06" db="EMBL/GenBank/DDBJ databases">
        <title>Helianthus annuus Genome sequencing and assembly Release 2.</title>
        <authorList>
            <person name="Gouzy J."/>
            <person name="Langlade N."/>
            <person name="Munos S."/>
        </authorList>
    </citation>
    <scope>NUCLEOTIDE SEQUENCE</scope>
    <source>
        <tissue evidence="1">Leaves</tissue>
    </source>
</reference>
<protein>
    <submittedName>
        <fullName evidence="1">Uncharacterized protein</fullName>
    </submittedName>
</protein>
<proteinExistence type="predicted"/>
<dbReference type="Gramene" id="mRNA:HanXRQr2_Chr16g0777041">
    <property type="protein sequence ID" value="CDS:HanXRQr2_Chr16g0777041.1"/>
    <property type="gene ID" value="HanXRQr2_Chr16g0777041"/>
</dbReference>
<gene>
    <name evidence="1" type="ORF">HanXRQr2_Chr16g0777041</name>
</gene>
<sequence length="52" mass="6220">MKARYIVESFITKVVYRTSHNKSCFQSSIYGQTFIHTISHHIKQYSFLHNNK</sequence>
<evidence type="ECO:0000313" key="2">
    <source>
        <dbReference type="Proteomes" id="UP000215914"/>
    </source>
</evidence>
<comment type="caution">
    <text evidence="1">The sequence shown here is derived from an EMBL/GenBank/DDBJ whole genome shotgun (WGS) entry which is preliminary data.</text>
</comment>
<dbReference type="EMBL" id="MNCJ02000331">
    <property type="protein sequence ID" value="KAF5762465.1"/>
    <property type="molecule type" value="Genomic_DNA"/>
</dbReference>
<name>A0A9K3DVS6_HELAN</name>
<dbReference type="AlphaFoldDB" id="A0A9K3DVS6"/>
<evidence type="ECO:0000313" key="1">
    <source>
        <dbReference type="EMBL" id="KAF5762465.1"/>
    </source>
</evidence>
<keyword evidence="2" id="KW-1185">Reference proteome</keyword>
<accession>A0A9K3DVS6</accession>
<reference evidence="1" key="1">
    <citation type="journal article" date="2017" name="Nature">
        <title>The sunflower genome provides insights into oil metabolism, flowering and Asterid evolution.</title>
        <authorList>
            <person name="Badouin H."/>
            <person name="Gouzy J."/>
            <person name="Grassa C.J."/>
            <person name="Murat F."/>
            <person name="Staton S.E."/>
            <person name="Cottret L."/>
            <person name="Lelandais-Briere C."/>
            <person name="Owens G.L."/>
            <person name="Carrere S."/>
            <person name="Mayjonade B."/>
            <person name="Legrand L."/>
            <person name="Gill N."/>
            <person name="Kane N.C."/>
            <person name="Bowers J.E."/>
            <person name="Hubner S."/>
            <person name="Bellec A."/>
            <person name="Berard A."/>
            <person name="Berges H."/>
            <person name="Blanchet N."/>
            <person name="Boniface M.C."/>
            <person name="Brunel D."/>
            <person name="Catrice O."/>
            <person name="Chaidir N."/>
            <person name="Claudel C."/>
            <person name="Donnadieu C."/>
            <person name="Faraut T."/>
            <person name="Fievet G."/>
            <person name="Helmstetter N."/>
            <person name="King M."/>
            <person name="Knapp S.J."/>
            <person name="Lai Z."/>
            <person name="Le Paslier M.C."/>
            <person name="Lippi Y."/>
            <person name="Lorenzon L."/>
            <person name="Mandel J.R."/>
            <person name="Marage G."/>
            <person name="Marchand G."/>
            <person name="Marquand E."/>
            <person name="Bret-Mestries E."/>
            <person name="Morien E."/>
            <person name="Nambeesan S."/>
            <person name="Nguyen T."/>
            <person name="Pegot-Espagnet P."/>
            <person name="Pouilly N."/>
            <person name="Raftis F."/>
            <person name="Sallet E."/>
            <person name="Schiex T."/>
            <person name="Thomas J."/>
            <person name="Vandecasteele C."/>
            <person name="Vares D."/>
            <person name="Vear F."/>
            <person name="Vautrin S."/>
            <person name="Crespi M."/>
            <person name="Mangin B."/>
            <person name="Burke J.M."/>
            <person name="Salse J."/>
            <person name="Munos S."/>
            <person name="Vincourt P."/>
            <person name="Rieseberg L.H."/>
            <person name="Langlade N.B."/>
        </authorList>
    </citation>
    <scope>NUCLEOTIDE SEQUENCE</scope>
    <source>
        <tissue evidence="1">Leaves</tissue>
    </source>
</reference>
<dbReference type="Proteomes" id="UP000215914">
    <property type="component" value="Unassembled WGS sequence"/>
</dbReference>
<organism evidence="1 2">
    <name type="scientific">Helianthus annuus</name>
    <name type="common">Common sunflower</name>
    <dbReference type="NCBI Taxonomy" id="4232"/>
    <lineage>
        <taxon>Eukaryota</taxon>
        <taxon>Viridiplantae</taxon>
        <taxon>Streptophyta</taxon>
        <taxon>Embryophyta</taxon>
        <taxon>Tracheophyta</taxon>
        <taxon>Spermatophyta</taxon>
        <taxon>Magnoliopsida</taxon>
        <taxon>eudicotyledons</taxon>
        <taxon>Gunneridae</taxon>
        <taxon>Pentapetalae</taxon>
        <taxon>asterids</taxon>
        <taxon>campanulids</taxon>
        <taxon>Asterales</taxon>
        <taxon>Asteraceae</taxon>
        <taxon>Asteroideae</taxon>
        <taxon>Heliantheae alliance</taxon>
        <taxon>Heliantheae</taxon>
        <taxon>Helianthus</taxon>
    </lineage>
</organism>